<evidence type="ECO:0000256" key="3">
    <source>
        <dbReference type="ARBA" id="ARBA00012438"/>
    </source>
</evidence>
<name>A0ABX7PZ73_9BACT</name>
<dbReference type="SMART" id="SM01079">
    <property type="entry name" value="CHASE"/>
    <property type="match status" value="1"/>
</dbReference>
<feature type="region of interest" description="Disordered" evidence="10">
    <location>
        <begin position="404"/>
        <end position="425"/>
    </location>
</feature>
<comment type="catalytic activity">
    <reaction evidence="1">
        <text>ATP + protein L-histidine = ADP + protein N-phospho-L-histidine.</text>
        <dbReference type="EC" id="2.7.13.3"/>
    </reaction>
</comment>
<evidence type="ECO:0000256" key="2">
    <source>
        <dbReference type="ARBA" id="ARBA00004370"/>
    </source>
</evidence>
<keyword evidence="5 11" id="KW-0812">Transmembrane</keyword>
<dbReference type="PROSITE" id="PS50839">
    <property type="entry name" value="CHASE"/>
    <property type="match status" value="1"/>
</dbReference>
<dbReference type="SUPFAM" id="SSF47384">
    <property type="entry name" value="Homodimeric domain of signal transducing histidine kinase"/>
    <property type="match status" value="1"/>
</dbReference>
<dbReference type="Gene3D" id="3.30.450.350">
    <property type="entry name" value="CHASE domain"/>
    <property type="match status" value="1"/>
</dbReference>
<gene>
    <name evidence="13" type="ORF">JZM60_09670</name>
</gene>
<dbReference type="PANTHER" id="PTHR42878:SF15">
    <property type="entry name" value="BACTERIOPHYTOCHROME"/>
    <property type="match status" value="1"/>
</dbReference>
<dbReference type="EMBL" id="CP071382">
    <property type="protein sequence ID" value="QSV44443.1"/>
    <property type="molecule type" value="Genomic_DNA"/>
</dbReference>
<feature type="coiled-coil region" evidence="9">
    <location>
        <begin position="282"/>
        <end position="337"/>
    </location>
</feature>
<dbReference type="Gene3D" id="1.10.287.130">
    <property type="match status" value="1"/>
</dbReference>
<keyword evidence="6" id="KW-0418">Kinase</keyword>
<evidence type="ECO:0000259" key="12">
    <source>
        <dbReference type="PROSITE" id="PS50839"/>
    </source>
</evidence>
<feature type="domain" description="CHASE" evidence="12">
    <location>
        <begin position="106"/>
        <end position="193"/>
    </location>
</feature>
<keyword evidence="7 11" id="KW-1133">Transmembrane helix</keyword>
<dbReference type="Pfam" id="PF00512">
    <property type="entry name" value="HisKA"/>
    <property type="match status" value="1"/>
</dbReference>
<keyword evidence="9" id="KW-0175">Coiled coil</keyword>
<sequence>MGNWGPIGGAMLLFALFTGAGSAFVYQVEHWRHHEQRSSVTQLAAGSAYSLERQISGSLSATYALSAIIRQSGTIRDFDSLATEMIRVYGGINSLQLAPGGVLTQIYPLTGNEKALGHNLLKDPQRRTEALRAVKSRQMALAGPFELRQGGVGVIGRLAVFVPEGEQEERFWGFVNVLMRLPDLLAASNLDDLEKGGYGYELARLNPDTGKWESFATAGGSLQEPVESTIEVPNGKWKLAVAPKSGWKQSPFLPLKYLLVGCISGILALLAYLMLRQPALLRQEVRLRTADLEDANRQLEAEIRERQIAEEEVRRLNAALERRVAERTAELESSSQELKSFSYSVSHDLRAPLRHMESFSSILAEDHAAQIDEGGRQCLERIVAEIQRMKLHVDSLLQKAQVEMSPLQPQADTRGATATSGPKQG</sequence>
<dbReference type="InterPro" id="IPR003661">
    <property type="entry name" value="HisK_dim/P_dom"/>
</dbReference>
<accession>A0ABX7PZ73</accession>
<comment type="subcellular location">
    <subcellularLocation>
        <location evidence="2">Membrane</location>
    </subcellularLocation>
</comment>
<dbReference type="Pfam" id="PF03924">
    <property type="entry name" value="CHASE"/>
    <property type="match status" value="1"/>
</dbReference>
<dbReference type="SMART" id="SM00388">
    <property type="entry name" value="HisKA"/>
    <property type="match status" value="1"/>
</dbReference>
<evidence type="ECO:0000256" key="5">
    <source>
        <dbReference type="ARBA" id="ARBA00022692"/>
    </source>
</evidence>
<keyword evidence="8 11" id="KW-0472">Membrane</keyword>
<dbReference type="InterPro" id="IPR042240">
    <property type="entry name" value="CHASE_sf"/>
</dbReference>
<dbReference type="InterPro" id="IPR050351">
    <property type="entry name" value="BphY/WalK/GraS-like"/>
</dbReference>
<feature type="transmembrane region" description="Helical" evidence="11">
    <location>
        <begin position="257"/>
        <end position="275"/>
    </location>
</feature>
<protein>
    <recommendedName>
        <fullName evidence="3">histidine kinase</fullName>
        <ecNumber evidence="3">2.7.13.3</ecNumber>
    </recommendedName>
</protein>
<dbReference type="CDD" id="cd00082">
    <property type="entry name" value="HisKA"/>
    <property type="match status" value="1"/>
</dbReference>
<evidence type="ECO:0000256" key="6">
    <source>
        <dbReference type="ARBA" id="ARBA00022777"/>
    </source>
</evidence>
<evidence type="ECO:0000313" key="14">
    <source>
        <dbReference type="Proteomes" id="UP000663651"/>
    </source>
</evidence>
<evidence type="ECO:0000256" key="9">
    <source>
        <dbReference type="SAM" id="Coils"/>
    </source>
</evidence>
<proteinExistence type="predicted"/>
<dbReference type="PANTHER" id="PTHR42878">
    <property type="entry name" value="TWO-COMPONENT HISTIDINE KINASE"/>
    <property type="match status" value="1"/>
</dbReference>
<evidence type="ECO:0000256" key="4">
    <source>
        <dbReference type="ARBA" id="ARBA00022679"/>
    </source>
</evidence>
<reference evidence="13 14" key="1">
    <citation type="submission" date="2021-03" db="EMBL/GenBank/DDBJ databases">
        <title>Geobacter metallireducens gen. nov. sp. nov., a microorganism capable of coupling the complete oxidation of organic compounds to the reduction of iron and other metals.</title>
        <authorList>
            <person name="Li Y."/>
        </authorList>
    </citation>
    <scope>NUCLEOTIDE SEQUENCE [LARGE SCALE GENOMIC DNA]</scope>
    <source>
        <strain evidence="13 14">Jerry-YX</strain>
    </source>
</reference>
<dbReference type="InterPro" id="IPR036097">
    <property type="entry name" value="HisK_dim/P_sf"/>
</dbReference>
<evidence type="ECO:0000256" key="10">
    <source>
        <dbReference type="SAM" id="MobiDB-lite"/>
    </source>
</evidence>
<dbReference type="Proteomes" id="UP000663651">
    <property type="component" value="Chromosome"/>
</dbReference>
<evidence type="ECO:0000256" key="8">
    <source>
        <dbReference type="ARBA" id="ARBA00023136"/>
    </source>
</evidence>
<keyword evidence="4" id="KW-0808">Transferase</keyword>
<evidence type="ECO:0000256" key="1">
    <source>
        <dbReference type="ARBA" id="ARBA00000085"/>
    </source>
</evidence>
<evidence type="ECO:0000313" key="13">
    <source>
        <dbReference type="EMBL" id="QSV44443.1"/>
    </source>
</evidence>
<feature type="compositionally biased region" description="Polar residues" evidence="10">
    <location>
        <begin position="407"/>
        <end position="425"/>
    </location>
</feature>
<organism evidence="13 14">
    <name type="scientific">Geobacter benzoatilyticus</name>
    <dbReference type="NCBI Taxonomy" id="2815309"/>
    <lineage>
        <taxon>Bacteria</taxon>
        <taxon>Pseudomonadati</taxon>
        <taxon>Thermodesulfobacteriota</taxon>
        <taxon>Desulfuromonadia</taxon>
        <taxon>Geobacterales</taxon>
        <taxon>Geobacteraceae</taxon>
        <taxon>Geobacter</taxon>
    </lineage>
</organism>
<keyword evidence="14" id="KW-1185">Reference proteome</keyword>
<dbReference type="EC" id="2.7.13.3" evidence="3"/>
<evidence type="ECO:0000256" key="7">
    <source>
        <dbReference type="ARBA" id="ARBA00022989"/>
    </source>
</evidence>
<evidence type="ECO:0000256" key="11">
    <source>
        <dbReference type="SAM" id="Phobius"/>
    </source>
</evidence>
<dbReference type="InterPro" id="IPR006189">
    <property type="entry name" value="CHASE_dom"/>
</dbReference>